<dbReference type="AlphaFoldDB" id="A0A848BDE5"/>
<dbReference type="InterPro" id="IPR000160">
    <property type="entry name" value="GGDEF_dom"/>
</dbReference>
<dbReference type="GO" id="GO:0005886">
    <property type="term" value="C:plasma membrane"/>
    <property type="evidence" value="ECO:0007669"/>
    <property type="project" value="TreeGrafter"/>
</dbReference>
<dbReference type="GO" id="GO:0043709">
    <property type="term" value="P:cell adhesion involved in single-species biofilm formation"/>
    <property type="evidence" value="ECO:0007669"/>
    <property type="project" value="TreeGrafter"/>
</dbReference>
<evidence type="ECO:0000313" key="3">
    <source>
        <dbReference type="Proteomes" id="UP000543804"/>
    </source>
</evidence>
<dbReference type="InterPro" id="IPR043128">
    <property type="entry name" value="Rev_trsase/Diguanyl_cyclase"/>
</dbReference>
<dbReference type="Proteomes" id="UP000543804">
    <property type="component" value="Unassembled WGS sequence"/>
</dbReference>
<dbReference type="InterPro" id="IPR050469">
    <property type="entry name" value="Diguanylate_Cyclase"/>
</dbReference>
<dbReference type="Gene3D" id="3.30.450.40">
    <property type="match status" value="1"/>
</dbReference>
<dbReference type="RefSeq" id="WP_170077632.1">
    <property type="nucleotide sequence ID" value="NZ_JABAFA010000024.1"/>
</dbReference>
<dbReference type="EMBL" id="JABAFA010000024">
    <property type="protein sequence ID" value="NMD99247.1"/>
    <property type="molecule type" value="Genomic_DNA"/>
</dbReference>
<dbReference type="NCBIfam" id="TIGR00254">
    <property type="entry name" value="GGDEF"/>
    <property type="match status" value="1"/>
</dbReference>
<dbReference type="InterPro" id="IPR029787">
    <property type="entry name" value="Nucleotide_cyclase"/>
</dbReference>
<protein>
    <submittedName>
        <fullName evidence="2">Sensor domain-containing diguanylate cyclase</fullName>
    </submittedName>
</protein>
<keyword evidence="3" id="KW-1185">Reference proteome</keyword>
<name>A0A848BDE5_9FIRM</name>
<dbReference type="Gene3D" id="3.30.70.270">
    <property type="match status" value="1"/>
</dbReference>
<dbReference type="SUPFAM" id="SSF55781">
    <property type="entry name" value="GAF domain-like"/>
    <property type="match status" value="1"/>
</dbReference>
<dbReference type="SMART" id="SM00267">
    <property type="entry name" value="GGDEF"/>
    <property type="match status" value="1"/>
</dbReference>
<sequence length="377" mass="43425">MGEEREKAEELRAAYREGRTSDFYIGCERLVNRAISTAFMKENPDDSIRSILKFIGETLVCDRAYIFEFTRSNQLNNTYEWCAPGVRPVIGMLQDVSLEVYAPYWLPRFLRHEYIMIPDRDIPDMEAYAAVDPPMYRLLKGQDIHTLLAAPIYLEKKFMGFVGVDNPPPEAVMPVVTLFQMLTSIIGVLLRHRNNWQRLQKLAYCDQLTGLGNRSAWVRYVEQLDRKNPIGLIFGDLNGLKQMNDTLGHEGGDLMICQAAQAMQKFAGERGKVFRMGGDEFLIIYADIERKAFQQETARLKASLRAQDVNISLGIVWHENALQNFDVLVTEADFAMYRKKEAYHQRQRCRIFPIVEDQKNLNGNIKSDTGQKKSENF</sequence>
<dbReference type="PROSITE" id="PS50887">
    <property type="entry name" value="GGDEF"/>
    <property type="match status" value="1"/>
</dbReference>
<dbReference type="Pfam" id="PF00990">
    <property type="entry name" value="GGDEF"/>
    <property type="match status" value="1"/>
</dbReference>
<dbReference type="SUPFAM" id="SSF55073">
    <property type="entry name" value="Nucleotide cyclase"/>
    <property type="match status" value="1"/>
</dbReference>
<dbReference type="GO" id="GO:1902201">
    <property type="term" value="P:negative regulation of bacterial-type flagellum-dependent cell motility"/>
    <property type="evidence" value="ECO:0007669"/>
    <property type="project" value="TreeGrafter"/>
</dbReference>
<evidence type="ECO:0000259" key="1">
    <source>
        <dbReference type="PROSITE" id="PS50887"/>
    </source>
</evidence>
<dbReference type="CDD" id="cd01949">
    <property type="entry name" value="GGDEF"/>
    <property type="match status" value="1"/>
</dbReference>
<dbReference type="GO" id="GO:0052621">
    <property type="term" value="F:diguanylate cyclase activity"/>
    <property type="evidence" value="ECO:0007669"/>
    <property type="project" value="TreeGrafter"/>
</dbReference>
<dbReference type="PANTHER" id="PTHR45138:SF6">
    <property type="entry name" value="DIGUANYLATE CYCLASE DGCN"/>
    <property type="match status" value="1"/>
</dbReference>
<organism evidence="2 3">
    <name type="scientific">Selenomonas bovis</name>
    <dbReference type="NCBI Taxonomy" id="416586"/>
    <lineage>
        <taxon>Bacteria</taxon>
        <taxon>Bacillati</taxon>
        <taxon>Bacillota</taxon>
        <taxon>Negativicutes</taxon>
        <taxon>Selenomonadales</taxon>
        <taxon>Selenomonadaceae</taxon>
        <taxon>Selenomonas</taxon>
    </lineage>
</organism>
<reference evidence="2 3" key="1">
    <citation type="submission" date="2020-04" db="EMBL/GenBank/DDBJ databases">
        <authorList>
            <person name="Hitch T.C.A."/>
            <person name="Wylensek D."/>
            <person name="Clavel T."/>
        </authorList>
    </citation>
    <scope>NUCLEOTIDE SEQUENCE [LARGE SCALE GENOMIC DNA]</scope>
    <source>
        <strain evidence="2 3">PG-130-P53-12</strain>
    </source>
</reference>
<feature type="domain" description="GGDEF" evidence="1">
    <location>
        <begin position="228"/>
        <end position="354"/>
    </location>
</feature>
<dbReference type="PANTHER" id="PTHR45138">
    <property type="entry name" value="REGULATORY COMPONENTS OF SENSORY TRANSDUCTION SYSTEM"/>
    <property type="match status" value="1"/>
</dbReference>
<accession>A0A848BDE5</accession>
<proteinExistence type="predicted"/>
<comment type="caution">
    <text evidence="2">The sequence shown here is derived from an EMBL/GenBank/DDBJ whole genome shotgun (WGS) entry which is preliminary data.</text>
</comment>
<gene>
    <name evidence="2" type="ORF">HF878_07145</name>
</gene>
<evidence type="ECO:0000313" key="2">
    <source>
        <dbReference type="EMBL" id="NMD99247.1"/>
    </source>
</evidence>
<dbReference type="InterPro" id="IPR029016">
    <property type="entry name" value="GAF-like_dom_sf"/>
</dbReference>